<dbReference type="Gene3D" id="2.60.40.10">
    <property type="entry name" value="Immunoglobulins"/>
    <property type="match status" value="1"/>
</dbReference>
<sequence length="963" mass="101816">MSSRFLATLAGLISLLAVNLVSGTAAQAVATRTVTVTITHVECIDNCRNEGLEAAGEGPADLYAKVWINGQKQPPGSSDDDPSTPHEDDKSLVTPYWVLPAQVPDTVLNIPVSIQIWDHDSTSGDDLGDISPRNGDNNLDFRVDHLTGKWIDHTGQEDKVSWPQSCSVGDGGDDDEPRVKVCFDISIDSSNGDTDGDFLLDGWERWGYNADGDATIDVDLPAMGANFRRKDLYLEIDCLFGTNHNHCPVQGAVQAVVQSFADAPVVNADGSSGIQLHIDMGGFYGQAAGVATNVPRAGGGAVGTFGNYGGGGDQINEAGNQVIDWDGAAGRAGTNFFTLKNMNAARDFVFRYALFGHQTNYRAATNDCTTGWAKGIPAVNFMVTLGGTRGTTGNQCWGVNANGLSVGNQNQQAGTLMHEFGHALGLQHGGRDEFNNKPNYLSVMNYTMQDCSVTAVAAAGLPGGCDYSRIAVAPLNEVLPPGLDECQGNGIPALGWMDWDGVGGMTGVTCPSPANANVSANINDDTGNDLNNDGDWDPGEPPLLSRLDGFEDWNRLDYGFRTRENFRTAGTPTENEPDWDIIQAARANLATLVKPELKVDLTGPADATPGDTLTYATTLANPGRGPSLQTRLGTEDVDTLVVGRSLSRTATVEVPCDTADGTVLTREASAGGEDMIGNRVTGEDSLTTTVHAPKLTAGKTATARVNAGEAITYRISYENTGSGDASGVVVTDVLPKDVYYSKALDTGAGPQPTTVVRNADGTTTLTWQIGAAAGGSGEKTIEYTARPSLLFLPGAEITNAATLTFTNGNGCTYEPVKASATTEITEVPATRNPRSQGYWRTHEQEWTAEILARIQATDQRFDTGGDGALSAAEVTAVFSPGPPHVGILRVQLLGTYFNLATRRINASTVISSETADRHDLRNVRGAALFGISTLALPVEGNTGTYSDAIRALDEINNNNSEVY</sequence>
<feature type="domain" description="DUF11" evidence="3">
    <location>
        <begin position="699"/>
        <end position="806"/>
    </location>
</feature>
<accession>A0ABW4T0G8</accession>
<feature type="chain" id="PRO_5045536809" description="DUF11 domain-containing protein" evidence="2">
    <location>
        <begin position="31"/>
        <end position="963"/>
    </location>
</feature>
<feature type="region of interest" description="Disordered" evidence="1">
    <location>
        <begin position="70"/>
        <end position="90"/>
    </location>
</feature>
<reference evidence="5" key="1">
    <citation type="journal article" date="2019" name="Int. J. Syst. Evol. Microbiol.">
        <title>The Global Catalogue of Microorganisms (GCM) 10K type strain sequencing project: providing services to taxonomists for standard genome sequencing and annotation.</title>
        <authorList>
            <consortium name="The Broad Institute Genomics Platform"/>
            <consortium name="The Broad Institute Genome Sequencing Center for Infectious Disease"/>
            <person name="Wu L."/>
            <person name="Ma J."/>
        </authorList>
    </citation>
    <scope>NUCLEOTIDE SEQUENCE [LARGE SCALE GENOMIC DNA]</scope>
    <source>
        <strain evidence="5">ICMP 6774ER</strain>
    </source>
</reference>
<evidence type="ECO:0000313" key="4">
    <source>
        <dbReference type="EMBL" id="MFD1935435.1"/>
    </source>
</evidence>
<organism evidence="4 5">
    <name type="scientific">Nonomuraea mangrovi</name>
    <dbReference type="NCBI Taxonomy" id="2316207"/>
    <lineage>
        <taxon>Bacteria</taxon>
        <taxon>Bacillati</taxon>
        <taxon>Actinomycetota</taxon>
        <taxon>Actinomycetes</taxon>
        <taxon>Streptosporangiales</taxon>
        <taxon>Streptosporangiaceae</taxon>
        <taxon>Nonomuraea</taxon>
    </lineage>
</organism>
<dbReference type="Pfam" id="PF01345">
    <property type="entry name" value="DUF11"/>
    <property type="match status" value="1"/>
</dbReference>
<dbReference type="InterPro" id="IPR013783">
    <property type="entry name" value="Ig-like_fold"/>
</dbReference>
<dbReference type="SUPFAM" id="SSF55486">
    <property type="entry name" value="Metalloproteases ('zincins'), catalytic domain"/>
    <property type="match status" value="1"/>
</dbReference>
<dbReference type="EMBL" id="JBHUFV010000043">
    <property type="protein sequence ID" value="MFD1935435.1"/>
    <property type="molecule type" value="Genomic_DNA"/>
</dbReference>
<dbReference type="Gene3D" id="3.40.390.10">
    <property type="entry name" value="Collagenase (Catalytic Domain)"/>
    <property type="match status" value="1"/>
</dbReference>
<evidence type="ECO:0000256" key="2">
    <source>
        <dbReference type="SAM" id="SignalP"/>
    </source>
</evidence>
<comment type="caution">
    <text evidence="4">The sequence shown here is derived from an EMBL/GenBank/DDBJ whole genome shotgun (WGS) entry which is preliminary data.</text>
</comment>
<proteinExistence type="predicted"/>
<dbReference type="NCBIfam" id="TIGR01451">
    <property type="entry name" value="B_ant_repeat"/>
    <property type="match status" value="1"/>
</dbReference>
<dbReference type="InterPro" id="IPR051172">
    <property type="entry name" value="Chlamydia_OmcB"/>
</dbReference>
<dbReference type="PANTHER" id="PTHR34819">
    <property type="entry name" value="LARGE CYSTEINE-RICH PERIPLASMIC PROTEIN OMCB"/>
    <property type="match status" value="1"/>
</dbReference>
<evidence type="ECO:0000256" key="1">
    <source>
        <dbReference type="SAM" id="MobiDB-lite"/>
    </source>
</evidence>
<gene>
    <name evidence="4" type="ORF">ACFSKW_28560</name>
</gene>
<dbReference type="InterPro" id="IPR001434">
    <property type="entry name" value="OmcB-like_DUF11"/>
</dbReference>
<evidence type="ECO:0000313" key="5">
    <source>
        <dbReference type="Proteomes" id="UP001597368"/>
    </source>
</evidence>
<feature type="signal peptide" evidence="2">
    <location>
        <begin position="1"/>
        <end position="30"/>
    </location>
</feature>
<dbReference type="RefSeq" id="WP_379575553.1">
    <property type="nucleotide sequence ID" value="NZ_JBHUFV010000043.1"/>
</dbReference>
<keyword evidence="2" id="KW-0732">Signal</keyword>
<keyword evidence="5" id="KW-1185">Reference proteome</keyword>
<dbReference type="Proteomes" id="UP001597368">
    <property type="component" value="Unassembled WGS sequence"/>
</dbReference>
<protein>
    <recommendedName>
        <fullName evidence="3">DUF11 domain-containing protein</fullName>
    </recommendedName>
</protein>
<feature type="compositionally biased region" description="Low complexity" evidence="1">
    <location>
        <begin position="521"/>
        <end position="531"/>
    </location>
</feature>
<feature type="region of interest" description="Disordered" evidence="1">
    <location>
        <begin position="519"/>
        <end position="540"/>
    </location>
</feature>
<dbReference type="InterPro" id="IPR047589">
    <property type="entry name" value="DUF11_rpt"/>
</dbReference>
<dbReference type="InterPro" id="IPR024079">
    <property type="entry name" value="MetalloPept_cat_dom_sf"/>
</dbReference>
<name>A0ABW4T0G8_9ACTN</name>
<evidence type="ECO:0000259" key="3">
    <source>
        <dbReference type="Pfam" id="PF01345"/>
    </source>
</evidence>